<keyword evidence="10" id="KW-0732">Signal</keyword>
<reference evidence="19" key="1">
    <citation type="submission" date="2025-08" db="UniProtKB">
        <authorList>
            <consortium name="RefSeq"/>
        </authorList>
    </citation>
    <scope>IDENTIFICATION</scope>
</reference>
<dbReference type="OrthoDB" id="6415470at2759"/>
<evidence type="ECO:0000256" key="7">
    <source>
        <dbReference type="ARBA" id="ARBA00016593"/>
    </source>
</evidence>
<name>A0A6J2W925_CHACN</name>
<evidence type="ECO:0000256" key="9">
    <source>
        <dbReference type="ARBA" id="ARBA00022525"/>
    </source>
</evidence>
<dbReference type="GeneID" id="115821149"/>
<dbReference type="GO" id="GO:0005576">
    <property type="term" value="C:extracellular region"/>
    <property type="evidence" value="ECO:0007669"/>
    <property type="project" value="UniProtKB-SubCell"/>
</dbReference>
<keyword evidence="8" id="KW-0217">Developmental protein</keyword>
<feature type="compositionally biased region" description="Acidic residues" evidence="17">
    <location>
        <begin position="264"/>
        <end position="277"/>
    </location>
</feature>
<accession>A0A6J2W925</accession>
<evidence type="ECO:0000256" key="13">
    <source>
        <dbReference type="ARBA" id="ARBA00023136"/>
    </source>
</evidence>
<dbReference type="InterPro" id="IPR010487">
    <property type="entry name" value="NGRN/Rrg9"/>
</dbReference>
<evidence type="ECO:0000256" key="5">
    <source>
        <dbReference type="ARBA" id="ARBA00008082"/>
    </source>
</evidence>
<evidence type="ECO:0000256" key="4">
    <source>
        <dbReference type="ARBA" id="ARBA00004613"/>
    </source>
</evidence>
<dbReference type="Pfam" id="PF06413">
    <property type="entry name" value="Neugrin"/>
    <property type="match status" value="1"/>
</dbReference>
<keyword evidence="18" id="KW-1185">Reference proteome</keyword>
<comment type="subcellular location">
    <subcellularLocation>
        <location evidence="3">Mitochondrion membrane</location>
    </subcellularLocation>
    <subcellularLocation>
        <location evidence="2">Nucleus</location>
    </subcellularLocation>
    <subcellularLocation>
        <location evidence="4">Secreted</location>
    </subcellularLocation>
</comment>
<keyword evidence="15" id="KW-0539">Nucleus</keyword>
<dbReference type="InParanoid" id="A0A6J2W925"/>
<evidence type="ECO:0000256" key="16">
    <source>
        <dbReference type="ARBA" id="ARBA00029657"/>
    </source>
</evidence>
<dbReference type="CTD" id="51335"/>
<dbReference type="RefSeq" id="XP_030640768.1">
    <property type="nucleotide sequence ID" value="XM_030784908.1"/>
</dbReference>
<feature type="region of interest" description="Disordered" evidence="17">
    <location>
        <begin position="239"/>
        <end position="277"/>
    </location>
</feature>
<evidence type="ECO:0000256" key="1">
    <source>
        <dbReference type="ARBA" id="ARBA00003783"/>
    </source>
</evidence>
<evidence type="ECO:0000256" key="11">
    <source>
        <dbReference type="ARBA" id="ARBA00022782"/>
    </source>
</evidence>
<evidence type="ECO:0000256" key="14">
    <source>
        <dbReference type="ARBA" id="ARBA00023180"/>
    </source>
</evidence>
<feature type="compositionally biased region" description="Polar residues" evidence="17">
    <location>
        <begin position="239"/>
        <end position="249"/>
    </location>
</feature>
<sequence>MSFRAAYFVMIKLGSPHVVPGWVCRSMSRNARMWTGQNQKPTNTDHKHRQQMDSEWTSDGFEMDPDFEDVEEKLEIVIQEERRKQKASKFHRIKRQMSDPGPPERELTWDAIEQIRYLKQESPEEWTVKKLAEGFSVSPDVIHRVLRSKFTPARERKLRQDAKVLATIRQSSLTGGKADQSTKLLPKSAKSILIPSSGKGSIMPLTSSNLVVKENETGLLPSSDRLTAVAGVASQVSTVQAPGQISPPKNLNEKQHSAGATEEAVPEEEHEEDENWDGEVLTEEELENLMRTLPNKLGPVEQRGREFFDSDGNFLYRV</sequence>
<comment type="similarity">
    <text evidence="5">Belongs to the neugrin family.</text>
</comment>
<dbReference type="GO" id="GO:0031966">
    <property type="term" value="C:mitochondrial membrane"/>
    <property type="evidence" value="ECO:0007669"/>
    <property type="project" value="UniProtKB-SubCell"/>
</dbReference>
<dbReference type="GO" id="GO:0005634">
    <property type="term" value="C:nucleus"/>
    <property type="evidence" value="ECO:0007669"/>
    <property type="project" value="UniProtKB-SubCell"/>
</dbReference>
<keyword evidence="12" id="KW-0496">Mitochondrion</keyword>
<dbReference type="AlphaFoldDB" id="A0A6J2W925"/>
<protein>
    <recommendedName>
        <fullName evidence="7">Neugrin</fullName>
    </recommendedName>
    <alternativeName>
        <fullName evidence="16">Neurite outgrowth-associated protein</fullName>
    </alternativeName>
</protein>
<dbReference type="Proteomes" id="UP000504632">
    <property type="component" value="Chromosome 9"/>
</dbReference>
<gene>
    <name evidence="19" type="primary">ngrn</name>
</gene>
<evidence type="ECO:0000313" key="18">
    <source>
        <dbReference type="Proteomes" id="UP000504632"/>
    </source>
</evidence>
<evidence type="ECO:0000256" key="10">
    <source>
        <dbReference type="ARBA" id="ARBA00022729"/>
    </source>
</evidence>
<comment type="subunit">
    <text evidence="6">Forms a regulatory protein-RNA complex, consisting of RCC1L, NGRN, RPUSD3, RPUSD4, TRUB2, FASTKD2 and 16S mt-rRNA. Interacts with 16S mt-rRNA; this interaction is direct.</text>
</comment>
<evidence type="ECO:0000256" key="8">
    <source>
        <dbReference type="ARBA" id="ARBA00022473"/>
    </source>
</evidence>
<evidence type="ECO:0000256" key="12">
    <source>
        <dbReference type="ARBA" id="ARBA00023128"/>
    </source>
</evidence>
<dbReference type="GO" id="GO:0030154">
    <property type="term" value="P:cell differentiation"/>
    <property type="evidence" value="ECO:0007669"/>
    <property type="project" value="UniProtKB-KW"/>
</dbReference>
<dbReference type="PANTHER" id="PTHR13475">
    <property type="entry name" value="NEUGRIN"/>
    <property type="match status" value="1"/>
</dbReference>
<dbReference type="PANTHER" id="PTHR13475:SF4">
    <property type="entry name" value="NEUGRIN"/>
    <property type="match status" value="1"/>
</dbReference>
<keyword evidence="11" id="KW-0221">Differentiation</keyword>
<evidence type="ECO:0000256" key="3">
    <source>
        <dbReference type="ARBA" id="ARBA00004325"/>
    </source>
</evidence>
<keyword evidence="14" id="KW-0325">Glycoprotein</keyword>
<keyword evidence="13" id="KW-0472">Membrane</keyword>
<evidence type="ECO:0000256" key="17">
    <source>
        <dbReference type="SAM" id="MobiDB-lite"/>
    </source>
</evidence>
<organism evidence="18 19">
    <name type="scientific">Chanos chanos</name>
    <name type="common">Milkfish</name>
    <name type="synonym">Mugil chanos</name>
    <dbReference type="NCBI Taxonomy" id="29144"/>
    <lineage>
        <taxon>Eukaryota</taxon>
        <taxon>Metazoa</taxon>
        <taxon>Chordata</taxon>
        <taxon>Craniata</taxon>
        <taxon>Vertebrata</taxon>
        <taxon>Euteleostomi</taxon>
        <taxon>Actinopterygii</taxon>
        <taxon>Neopterygii</taxon>
        <taxon>Teleostei</taxon>
        <taxon>Ostariophysi</taxon>
        <taxon>Gonorynchiformes</taxon>
        <taxon>Chanidae</taxon>
        <taxon>Chanos</taxon>
    </lineage>
</organism>
<evidence type="ECO:0000256" key="6">
    <source>
        <dbReference type="ARBA" id="ARBA00011308"/>
    </source>
</evidence>
<proteinExistence type="inferred from homology"/>
<keyword evidence="9" id="KW-0964">Secreted</keyword>
<evidence type="ECO:0000256" key="2">
    <source>
        <dbReference type="ARBA" id="ARBA00004123"/>
    </source>
</evidence>
<evidence type="ECO:0000256" key="15">
    <source>
        <dbReference type="ARBA" id="ARBA00023242"/>
    </source>
</evidence>
<evidence type="ECO:0000313" key="19">
    <source>
        <dbReference type="RefSeq" id="XP_030640768.1"/>
    </source>
</evidence>
<comment type="function">
    <text evidence="1">Plays an essential role in mitochondrial ribosome biogenesis. As a component of a functional protein-RNA module, consisting of RCC1L, NGRN, RPUSD3, RPUSD4, TRUB2, FASTKD2 and 16S mitochondrial ribosomal RNA (16S mt-rRNA), controls 16S mt-rRNA abundance and is required for intra-mitochondrial translation of core subunits of the oxidative phosphorylation system.</text>
</comment>